<feature type="transmembrane region" description="Helical" evidence="4">
    <location>
        <begin position="483"/>
        <end position="505"/>
    </location>
</feature>
<comment type="caution">
    <text evidence="6">The sequence shown here is derived from an EMBL/GenBank/DDBJ whole genome shotgun (WGS) entry which is preliminary data.</text>
</comment>
<proteinExistence type="inferred from homology"/>
<organism evidence="6 7">
    <name type="scientific">Mycoemilia scoparia</name>
    <dbReference type="NCBI Taxonomy" id="417184"/>
    <lineage>
        <taxon>Eukaryota</taxon>
        <taxon>Fungi</taxon>
        <taxon>Fungi incertae sedis</taxon>
        <taxon>Zoopagomycota</taxon>
        <taxon>Kickxellomycotina</taxon>
        <taxon>Kickxellomycetes</taxon>
        <taxon>Kickxellales</taxon>
        <taxon>Kickxellaceae</taxon>
        <taxon>Mycoemilia</taxon>
    </lineage>
</organism>
<feature type="transmembrane region" description="Helical" evidence="4">
    <location>
        <begin position="411"/>
        <end position="430"/>
    </location>
</feature>
<evidence type="ECO:0000259" key="5">
    <source>
        <dbReference type="PROSITE" id="PS50850"/>
    </source>
</evidence>
<feature type="transmembrane region" description="Helical" evidence="4">
    <location>
        <begin position="240"/>
        <end position="258"/>
    </location>
</feature>
<keyword evidence="4" id="KW-0472">Membrane</keyword>
<feature type="transmembrane region" description="Helical" evidence="4">
    <location>
        <begin position="324"/>
        <end position="344"/>
    </location>
</feature>
<dbReference type="InterPro" id="IPR050327">
    <property type="entry name" value="Proton-linked_MCT"/>
</dbReference>
<dbReference type="Gene3D" id="1.20.1250.20">
    <property type="entry name" value="MFS general substrate transporter like domains"/>
    <property type="match status" value="2"/>
</dbReference>
<dbReference type="PROSITE" id="PS50850">
    <property type="entry name" value="MFS"/>
    <property type="match status" value="1"/>
</dbReference>
<accession>A0A9W7ZSG4</accession>
<keyword evidence="4" id="KW-1133">Transmembrane helix</keyword>
<feature type="transmembrane region" description="Helical" evidence="4">
    <location>
        <begin position="359"/>
        <end position="377"/>
    </location>
</feature>
<dbReference type="InterPro" id="IPR011701">
    <property type="entry name" value="MFS"/>
</dbReference>
<dbReference type="InterPro" id="IPR036259">
    <property type="entry name" value="MFS_trans_sf"/>
</dbReference>
<comment type="similarity">
    <text evidence="2">Belongs to the major facilitator superfamily. Monocarboxylate porter (TC 2.A.1.13) family.</text>
</comment>
<name>A0A9W7ZSG4_9FUNG</name>
<dbReference type="AlphaFoldDB" id="A0A9W7ZSG4"/>
<feature type="transmembrane region" description="Helical" evidence="4">
    <location>
        <begin position="451"/>
        <end position="471"/>
    </location>
</feature>
<reference evidence="6" key="1">
    <citation type="submission" date="2022-07" db="EMBL/GenBank/DDBJ databases">
        <title>Phylogenomic reconstructions and comparative analyses of Kickxellomycotina fungi.</title>
        <authorList>
            <person name="Reynolds N.K."/>
            <person name="Stajich J.E."/>
            <person name="Barry K."/>
            <person name="Grigoriev I.V."/>
            <person name="Crous P."/>
            <person name="Smith M.E."/>
        </authorList>
    </citation>
    <scope>NUCLEOTIDE SEQUENCE</scope>
    <source>
        <strain evidence="6">NBRC 100468</strain>
    </source>
</reference>
<dbReference type="PANTHER" id="PTHR11360:SF284">
    <property type="entry name" value="EG:103B4.3 PROTEIN-RELATED"/>
    <property type="match status" value="1"/>
</dbReference>
<feature type="transmembrane region" description="Helical" evidence="4">
    <location>
        <begin position="112"/>
        <end position="135"/>
    </location>
</feature>
<dbReference type="Proteomes" id="UP001150538">
    <property type="component" value="Unassembled WGS sequence"/>
</dbReference>
<evidence type="ECO:0000256" key="2">
    <source>
        <dbReference type="ARBA" id="ARBA00006727"/>
    </source>
</evidence>
<protein>
    <recommendedName>
        <fullName evidence="5">Major facilitator superfamily (MFS) profile domain-containing protein</fullName>
    </recommendedName>
</protein>
<dbReference type="EMBL" id="JANBPU010000161">
    <property type="protein sequence ID" value="KAJ1915137.1"/>
    <property type="molecule type" value="Genomic_DNA"/>
</dbReference>
<feature type="region of interest" description="Disordered" evidence="3">
    <location>
        <begin position="1"/>
        <end position="53"/>
    </location>
</feature>
<evidence type="ECO:0000256" key="1">
    <source>
        <dbReference type="ARBA" id="ARBA00004141"/>
    </source>
</evidence>
<dbReference type="GO" id="GO:0016020">
    <property type="term" value="C:membrane"/>
    <property type="evidence" value="ECO:0007669"/>
    <property type="project" value="UniProtKB-SubCell"/>
</dbReference>
<feature type="transmembrane region" description="Helical" evidence="4">
    <location>
        <begin position="182"/>
        <end position="200"/>
    </location>
</feature>
<gene>
    <name evidence="6" type="ORF">H4219_004470</name>
</gene>
<comment type="subcellular location">
    <subcellularLocation>
        <location evidence="1">Membrane</location>
        <topology evidence="1">Multi-pass membrane protein</topology>
    </subcellularLocation>
</comment>
<keyword evidence="4" id="KW-0812">Transmembrane</keyword>
<feature type="compositionally biased region" description="Polar residues" evidence="3">
    <location>
        <begin position="26"/>
        <end position="50"/>
    </location>
</feature>
<evidence type="ECO:0000256" key="4">
    <source>
        <dbReference type="SAM" id="Phobius"/>
    </source>
</evidence>
<dbReference type="OrthoDB" id="2213137at2759"/>
<dbReference type="InterPro" id="IPR020846">
    <property type="entry name" value="MFS_dom"/>
</dbReference>
<evidence type="ECO:0000313" key="6">
    <source>
        <dbReference type="EMBL" id="KAJ1915137.1"/>
    </source>
</evidence>
<keyword evidence="7" id="KW-1185">Reference proteome</keyword>
<dbReference type="SUPFAM" id="SSF103473">
    <property type="entry name" value="MFS general substrate transporter"/>
    <property type="match status" value="1"/>
</dbReference>
<sequence>MTSQTDPHNIESGHVNSSEINHHSAKTTGTATPLGQQFPQDESTLPQFPHQSAEKPIPDLDDLDYFGQGSGTILPTTEAPYTNRWYSPITRRVRRGLGVFQPDIENPRTYKIMGCVVIFCCFLLLALSCGTIHSWGIQQEYLLSHEFKGSDASVLSWVGTLQYILMYMLGIPGGWLAETWSYPLTCFAGTICLALGEFLGSYSKEPWQLCLSQGMVFGIGCGLIFTPTSTAPAKWFAKNRGLVTGAAIAGVGVGGLVVSPVTEYLMSSRGIRDTQRISALYILIIGGAASLFVSTPVKKNASQQQQVLSIREAFTWKMFRQPKFVLHVVMCLFAMTAYLIPYTFFSGFAVGHGVSPDKASAVIAIANGASTFGRLFFGLCSDYVGVLNMLSVSLSIATISVFLVWPFAKSFGVQIVFGLLYGAFSGAYWTMVPLAAVKLFGADMLARWSGIIYTMVSFGILLGNPVASAILDGPGNSTNYLPTILYAGALWAAATVAILSNRLLYSRKLFVKE</sequence>
<feature type="transmembrane region" description="Helical" evidence="4">
    <location>
        <begin position="206"/>
        <end position="228"/>
    </location>
</feature>
<feature type="transmembrane region" description="Helical" evidence="4">
    <location>
        <begin position="155"/>
        <end position="175"/>
    </location>
</feature>
<dbReference type="GO" id="GO:0022857">
    <property type="term" value="F:transmembrane transporter activity"/>
    <property type="evidence" value="ECO:0007669"/>
    <property type="project" value="InterPro"/>
</dbReference>
<dbReference type="PANTHER" id="PTHR11360">
    <property type="entry name" value="MONOCARBOXYLATE TRANSPORTER"/>
    <property type="match status" value="1"/>
</dbReference>
<feature type="transmembrane region" description="Helical" evidence="4">
    <location>
        <begin position="278"/>
        <end position="297"/>
    </location>
</feature>
<evidence type="ECO:0000256" key="3">
    <source>
        <dbReference type="SAM" id="MobiDB-lite"/>
    </source>
</evidence>
<dbReference type="Pfam" id="PF07690">
    <property type="entry name" value="MFS_1"/>
    <property type="match status" value="1"/>
</dbReference>
<feature type="domain" description="Major facilitator superfamily (MFS) profile" evidence="5">
    <location>
        <begin position="322"/>
        <end position="513"/>
    </location>
</feature>
<evidence type="ECO:0000313" key="7">
    <source>
        <dbReference type="Proteomes" id="UP001150538"/>
    </source>
</evidence>
<feature type="transmembrane region" description="Helical" evidence="4">
    <location>
        <begin position="384"/>
        <end position="405"/>
    </location>
</feature>